<dbReference type="SUPFAM" id="SSF56219">
    <property type="entry name" value="DNase I-like"/>
    <property type="match status" value="1"/>
</dbReference>
<accession>A0ABP4Y8D9</accession>
<organism evidence="2 3">
    <name type="scientific">Nostocoides veronense</name>
    <dbReference type="NCBI Taxonomy" id="330836"/>
    <lineage>
        <taxon>Bacteria</taxon>
        <taxon>Bacillati</taxon>
        <taxon>Actinomycetota</taxon>
        <taxon>Actinomycetes</taxon>
        <taxon>Micrococcales</taxon>
        <taxon>Intrasporangiaceae</taxon>
        <taxon>Nostocoides</taxon>
    </lineage>
</organism>
<evidence type="ECO:0000313" key="2">
    <source>
        <dbReference type="EMBL" id="GAA1806012.1"/>
    </source>
</evidence>
<dbReference type="Proteomes" id="UP001499938">
    <property type="component" value="Unassembled WGS sequence"/>
</dbReference>
<dbReference type="Gene3D" id="3.60.10.10">
    <property type="entry name" value="Endonuclease/exonuclease/phosphatase"/>
    <property type="match status" value="1"/>
</dbReference>
<sequence length="762" mass="84130">MGLRVLSWNVQMRSWAMQVGASPGYTIPPIDTGEERARIIAKKLIASPWDDDIVGVCEVFDEDCREILSDELKTRFPHQIVKCDYATMTVREPSGESTVQLLLAWDLIGLPGAVTNSYRLEDSGLMLFSRFPFARVSTSTVSEGVRQLMILAGLPIPLDIPRVSFYPYTDTAGHDGDACKGVAYAGVRQWSTAPVTHTFVTHTQADTNVVEENRTAREEQLRKAAAFVDVCAGGAPFGEEVIVMGDLNVCGEPGQVASRTGEWRHYFGSPGHRLTDDLVDLFGAFQCQGGTDLRDPGHTATVRYDPMEQRLDYMIGSRTSVLAAQHIWIDYDLAQVPSDAPDDVSYLSDHRPLRADFAVPRVHSTPTSALILPVDAANPDAADPQQWIWEGQVAWYLLKEAGTYDIAVDSNPDRPVRYAVYLDTDLSRPRQQYRQERHPDYGDKFVLNGAPILIKVYPRDRHGEQDFSIRVHRHTGAGPDDMIHLDYGRDLAERFPSSGQVVCLNHPVTGWDDTDSKWFRLDAPRLDLGEVSGTVSVSGSGLPFRVRIARSDGAGGWRLEADESAGRDPVSVPVTMRPNDIFLVQVARQDGLTPRDFTATLRADIDLSILLGGPPKPPVPGAPDDPGGNPRLVCVTETSGWGADDIDLVVNVDGRRLLHADNDSIGDFDQDDIRDLGQYLDPVVPYREGVEFVVKEIDDIGRDDIGRKSLPPYADLLTSPFFDLAPGAQPAPDGRIRGRLKIPVDDGLYGVDVTVVRWDERL</sequence>
<comment type="caution">
    <text evidence="2">The sequence shown here is derived from an EMBL/GenBank/DDBJ whole genome shotgun (WGS) entry which is preliminary data.</text>
</comment>
<reference evidence="3" key="1">
    <citation type="journal article" date="2019" name="Int. J. Syst. Evol. Microbiol.">
        <title>The Global Catalogue of Microorganisms (GCM) 10K type strain sequencing project: providing services to taxonomists for standard genome sequencing and annotation.</title>
        <authorList>
            <consortium name="The Broad Institute Genomics Platform"/>
            <consortium name="The Broad Institute Genome Sequencing Center for Infectious Disease"/>
            <person name="Wu L."/>
            <person name="Ma J."/>
        </authorList>
    </citation>
    <scope>NUCLEOTIDE SEQUENCE [LARGE SCALE GENOMIC DNA]</scope>
    <source>
        <strain evidence="3">JCM 15592</strain>
    </source>
</reference>
<protein>
    <recommendedName>
        <fullName evidence="1">Endonuclease/exonuclease/phosphatase domain-containing protein</fullName>
    </recommendedName>
</protein>
<dbReference type="PANTHER" id="PTHR16320">
    <property type="entry name" value="SPHINGOMYELINASE FAMILY MEMBER"/>
    <property type="match status" value="1"/>
</dbReference>
<evidence type="ECO:0000259" key="1">
    <source>
        <dbReference type="Pfam" id="PF03372"/>
    </source>
</evidence>
<gene>
    <name evidence="2" type="ORF">GCM10009811_31990</name>
</gene>
<proteinExistence type="predicted"/>
<dbReference type="InterPro" id="IPR005135">
    <property type="entry name" value="Endo/exonuclease/phosphatase"/>
</dbReference>
<keyword evidence="3" id="KW-1185">Reference proteome</keyword>
<dbReference type="InterPro" id="IPR038772">
    <property type="entry name" value="Sph/SMPD2-like"/>
</dbReference>
<dbReference type="Pfam" id="PF03372">
    <property type="entry name" value="Exo_endo_phos"/>
    <property type="match status" value="1"/>
</dbReference>
<dbReference type="PANTHER" id="PTHR16320:SF23">
    <property type="entry name" value="SPHINGOMYELINASE C 1"/>
    <property type="match status" value="1"/>
</dbReference>
<name>A0ABP4Y8D9_9MICO</name>
<dbReference type="EMBL" id="BAAAPO010000050">
    <property type="protein sequence ID" value="GAA1806012.1"/>
    <property type="molecule type" value="Genomic_DNA"/>
</dbReference>
<dbReference type="RefSeq" id="WP_344087810.1">
    <property type="nucleotide sequence ID" value="NZ_BAAAPO010000050.1"/>
</dbReference>
<dbReference type="InterPro" id="IPR036691">
    <property type="entry name" value="Endo/exonu/phosph_ase_sf"/>
</dbReference>
<evidence type="ECO:0000313" key="3">
    <source>
        <dbReference type="Proteomes" id="UP001499938"/>
    </source>
</evidence>
<feature type="domain" description="Endonuclease/exonuclease/phosphatase" evidence="1">
    <location>
        <begin position="6"/>
        <end position="350"/>
    </location>
</feature>